<name>A0A372LGP3_9BACI</name>
<dbReference type="Proteomes" id="UP000262939">
    <property type="component" value="Unassembled WGS sequence"/>
</dbReference>
<proteinExistence type="predicted"/>
<accession>A0A372LGP3</accession>
<dbReference type="RefSeq" id="WP_117321645.1">
    <property type="nucleotide sequence ID" value="NZ_QVTD01000003.1"/>
</dbReference>
<dbReference type="OrthoDB" id="2428270at2"/>
<evidence type="ECO:0000313" key="1">
    <source>
        <dbReference type="EMBL" id="RFU65470.1"/>
    </source>
</evidence>
<protein>
    <submittedName>
        <fullName evidence="1">Uncharacterized protein</fullName>
    </submittedName>
</protein>
<sequence length="96" mass="11174">MAAQKITKEEEIKLPVFNSHLDAVKHFKNKYGDDFVLKSQGEKNGEKIYIYVLLLDKEAFKEGQEKLARFEMVPPEFTNSFQSIEIMENGDLRIAY</sequence>
<dbReference type="EMBL" id="QVTD01000003">
    <property type="protein sequence ID" value="RFU65470.1"/>
    <property type="molecule type" value="Genomic_DNA"/>
</dbReference>
<reference evidence="1 2" key="1">
    <citation type="submission" date="2018-08" db="EMBL/GenBank/DDBJ databases">
        <title>Bacillus chawlae sp. nov., Bacillus glennii sp. nov., and Bacillus saganii sp. nov. Isolated from the Vehicle Assembly Building at Kennedy Space Center where the Viking Spacecraft were Assembled.</title>
        <authorList>
            <person name="Seuylemezian A."/>
            <person name="Vaishampayan P."/>
        </authorList>
    </citation>
    <scope>NUCLEOTIDE SEQUENCE [LARGE SCALE GENOMIC DNA]</scope>
    <source>
        <strain evidence="1 2">V44-8</strain>
    </source>
</reference>
<evidence type="ECO:0000313" key="2">
    <source>
        <dbReference type="Proteomes" id="UP000262939"/>
    </source>
</evidence>
<dbReference type="AlphaFoldDB" id="A0A372LGP3"/>
<comment type="caution">
    <text evidence="1">The sequence shown here is derived from an EMBL/GenBank/DDBJ whole genome shotgun (WGS) entry which is preliminary data.</text>
</comment>
<gene>
    <name evidence="1" type="ORF">D0466_06165</name>
</gene>
<organism evidence="1 2">
    <name type="scientific">Peribacillus glennii</name>
    <dbReference type="NCBI Taxonomy" id="2303991"/>
    <lineage>
        <taxon>Bacteria</taxon>
        <taxon>Bacillati</taxon>
        <taxon>Bacillota</taxon>
        <taxon>Bacilli</taxon>
        <taxon>Bacillales</taxon>
        <taxon>Bacillaceae</taxon>
        <taxon>Peribacillus</taxon>
    </lineage>
</organism>
<keyword evidence="2" id="KW-1185">Reference proteome</keyword>